<dbReference type="Pfam" id="PF13403">
    <property type="entry name" value="Hint_2"/>
    <property type="match status" value="1"/>
</dbReference>
<accession>A0ABY2KRG5</accession>
<dbReference type="InterPro" id="IPR028992">
    <property type="entry name" value="Hedgehog/Intein_dom"/>
</dbReference>
<protein>
    <recommendedName>
        <fullName evidence="1">Hedgehog/Intein (Hint) domain-containing protein</fullName>
    </recommendedName>
</protein>
<dbReference type="Proteomes" id="UP000297741">
    <property type="component" value="Unassembled WGS sequence"/>
</dbReference>
<feature type="domain" description="Hedgehog/Intein (Hint)" evidence="1">
    <location>
        <begin position="221"/>
        <end position="366"/>
    </location>
</feature>
<name>A0ABY2KRG5_9RHOB</name>
<evidence type="ECO:0000259" key="1">
    <source>
        <dbReference type="Pfam" id="PF13403"/>
    </source>
</evidence>
<sequence length="438" mass="47882">MFILAAWTISEFLARFVPAQIGQSLPEANILIERWCAPWSTVPNRRKASSRWTRGPLCNKVQLRPFGGSSPLVWQSREITMTTISFFARQDSITANNAVLNPIGTNQAPTTTITFTDNGGTGDLLLDSNGGMVDPDTQIIINGVTYNFSLKLVGKFPVGSPQVPDVLEGKQVALITVAMGNQTREYFFVTDGTATLAQMNGIGNGAIPLDALNTNPPPFYPCFCAGTMIETPSGRRSVETLSAGDYVLNDLGEACQIMWVSKSTISLCNLRDNPNLAPIRIPADAFGAALPTTDLYVSPQHRVVLEGTRAELFFGEPRVFAAAKHLVGTYAETEEPTSDIEYFHILTEDHEIVLSNGLPTETFQPARRTIDVMLPAARKDLEGVLSVLGRNDMFARPDALPSLRRGEVRLLAEEMYRHAPDFALTGLRKEAPSVRVPL</sequence>
<dbReference type="EMBL" id="RPEM01000001">
    <property type="protein sequence ID" value="TGD45367.1"/>
    <property type="molecule type" value="Genomic_DNA"/>
</dbReference>
<reference evidence="2 3" key="1">
    <citation type="submission" date="2018-11" db="EMBL/GenBank/DDBJ databases">
        <title>Tabrizicola sp. isolated from sediment of alpine lake.</title>
        <authorList>
            <person name="Liu Z."/>
        </authorList>
    </citation>
    <scope>NUCLEOTIDE SEQUENCE [LARGE SCALE GENOMIC DNA]</scope>
    <source>
        <strain evidence="2 3">DRYC-M-16</strain>
    </source>
</reference>
<comment type="caution">
    <text evidence="2">The sequence shown here is derived from an EMBL/GenBank/DDBJ whole genome shotgun (WGS) entry which is preliminary data.</text>
</comment>
<evidence type="ECO:0000313" key="2">
    <source>
        <dbReference type="EMBL" id="TGD45367.1"/>
    </source>
</evidence>
<dbReference type="InterPro" id="IPR036844">
    <property type="entry name" value="Hint_dom_sf"/>
</dbReference>
<keyword evidence="3" id="KW-1185">Reference proteome</keyword>
<gene>
    <name evidence="2" type="ORF">EEB11_02120</name>
</gene>
<organism evidence="2 3">
    <name type="scientific">Pseudotabrizicola sediminis</name>
    <dbReference type="NCBI Taxonomy" id="2486418"/>
    <lineage>
        <taxon>Bacteria</taxon>
        <taxon>Pseudomonadati</taxon>
        <taxon>Pseudomonadota</taxon>
        <taxon>Alphaproteobacteria</taxon>
        <taxon>Rhodobacterales</taxon>
        <taxon>Paracoccaceae</taxon>
        <taxon>Pseudotabrizicola</taxon>
    </lineage>
</organism>
<evidence type="ECO:0000313" key="3">
    <source>
        <dbReference type="Proteomes" id="UP000297741"/>
    </source>
</evidence>
<proteinExistence type="predicted"/>
<dbReference type="SUPFAM" id="SSF51294">
    <property type="entry name" value="Hedgehog/intein (Hint) domain"/>
    <property type="match status" value="1"/>
</dbReference>